<dbReference type="EMBL" id="KB706044">
    <property type="protein sequence ID" value="EMR69612.1"/>
    <property type="molecule type" value="Genomic_DNA"/>
</dbReference>
<sequence length="238" mass="25879">MTTTVYSLDEKLGGSFVKNTKATIQGLAEVAQESDKTILARTTTAYPSRFLAPTECDQPTGTWVSPPIVALLKTSISSALTTLKILGNLNRQRLLESFLPFDLEYAFASATLLYVVQTILPGFVEDDSSWRSMANSLIDIMITKGSIIAGLRKSELRYLQQILTVLRPSGEVTEVDGGIICPVAVAFDGDPISESHSIYSSLWSSEFGMENMNTDSDHLFDLVAQLGTDSEADIIGNL</sequence>
<evidence type="ECO:0000313" key="2">
    <source>
        <dbReference type="Proteomes" id="UP000012174"/>
    </source>
</evidence>
<keyword evidence="2" id="KW-1185">Reference proteome</keyword>
<dbReference type="Proteomes" id="UP000012174">
    <property type="component" value="Unassembled WGS sequence"/>
</dbReference>
<dbReference type="AlphaFoldDB" id="M7SZA2"/>
<gene>
    <name evidence="1" type="ORF">UCREL1_3347</name>
</gene>
<evidence type="ECO:0000313" key="1">
    <source>
        <dbReference type="EMBL" id="EMR69612.1"/>
    </source>
</evidence>
<protein>
    <submittedName>
        <fullName evidence="1">Putative c6 transcription factor protein</fullName>
    </submittedName>
</protein>
<dbReference type="HOGENOM" id="CLU_1165814_0_0_1"/>
<accession>M7SZA2</accession>
<organism evidence="1 2">
    <name type="scientific">Eutypa lata (strain UCR-EL1)</name>
    <name type="common">Grapevine dieback disease fungus</name>
    <name type="synonym">Eutypa armeniacae</name>
    <dbReference type="NCBI Taxonomy" id="1287681"/>
    <lineage>
        <taxon>Eukaryota</taxon>
        <taxon>Fungi</taxon>
        <taxon>Dikarya</taxon>
        <taxon>Ascomycota</taxon>
        <taxon>Pezizomycotina</taxon>
        <taxon>Sordariomycetes</taxon>
        <taxon>Xylariomycetidae</taxon>
        <taxon>Xylariales</taxon>
        <taxon>Diatrypaceae</taxon>
        <taxon>Eutypa</taxon>
    </lineage>
</organism>
<name>M7SZA2_EUTLA</name>
<reference evidence="2" key="1">
    <citation type="journal article" date="2013" name="Genome Announc.">
        <title>Draft genome sequence of the grapevine dieback fungus Eutypa lata UCR-EL1.</title>
        <authorList>
            <person name="Blanco-Ulate B."/>
            <person name="Rolshausen P.E."/>
            <person name="Cantu D."/>
        </authorList>
    </citation>
    <scope>NUCLEOTIDE SEQUENCE [LARGE SCALE GENOMIC DNA]</scope>
    <source>
        <strain evidence="2">UCR-EL1</strain>
    </source>
</reference>
<proteinExistence type="predicted"/>
<dbReference type="OrthoDB" id="3266505at2759"/>
<dbReference type="KEGG" id="ela:UCREL1_3347"/>